<organism evidence="1 2">
    <name type="scientific">Maribacter arcticus</name>
    <dbReference type="NCBI Taxonomy" id="561365"/>
    <lineage>
        <taxon>Bacteria</taxon>
        <taxon>Pseudomonadati</taxon>
        <taxon>Bacteroidota</taxon>
        <taxon>Flavobacteriia</taxon>
        <taxon>Flavobacteriales</taxon>
        <taxon>Flavobacteriaceae</taxon>
        <taxon>Maribacter</taxon>
    </lineage>
</organism>
<proteinExistence type="predicted"/>
<keyword evidence="2" id="KW-1185">Reference proteome</keyword>
<sequence>MISKSILFKKTSLPFKLSTVSVIDYPELTSGSYKKPVKFGRPNSSTFNLKGYSDHLPIKIILIEKDLTA</sequence>
<dbReference type="OrthoDB" id="184983at2"/>
<protein>
    <recommendedName>
        <fullName evidence="3">Endonuclease/Exonuclease/phosphatase family protein</fullName>
    </recommendedName>
</protein>
<name>A0A1T5AFM4_9FLAO</name>
<dbReference type="AlphaFoldDB" id="A0A1T5AFM4"/>
<dbReference type="Proteomes" id="UP000190339">
    <property type="component" value="Unassembled WGS sequence"/>
</dbReference>
<reference evidence="2" key="1">
    <citation type="submission" date="2017-02" db="EMBL/GenBank/DDBJ databases">
        <authorList>
            <person name="Varghese N."/>
            <person name="Submissions S."/>
        </authorList>
    </citation>
    <scope>NUCLEOTIDE SEQUENCE [LARGE SCALE GENOMIC DNA]</scope>
    <source>
        <strain evidence="2">DSM 23546</strain>
    </source>
</reference>
<gene>
    <name evidence="1" type="ORF">SAMN05660866_00916</name>
</gene>
<accession>A0A1T5AFM4</accession>
<evidence type="ECO:0000313" key="2">
    <source>
        <dbReference type="Proteomes" id="UP000190339"/>
    </source>
</evidence>
<evidence type="ECO:0008006" key="3">
    <source>
        <dbReference type="Google" id="ProtNLM"/>
    </source>
</evidence>
<evidence type="ECO:0000313" key="1">
    <source>
        <dbReference type="EMBL" id="SKB33774.1"/>
    </source>
</evidence>
<dbReference type="STRING" id="561365.SAMN05660866_00916"/>
<dbReference type="EMBL" id="FUYL01000002">
    <property type="protein sequence ID" value="SKB33774.1"/>
    <property type="molecule type" value="Genomic_DNA"/>
</dbReference>